<proteinExistence type="inferred from homology"/>
<protein>
    <submittedName>
        <fullName evidence="2">Uncharacterized protein</fullName>
    </submittedName>
</protein>
<organism evidence="2 3">
    <name type="scientific">Dillenia turbinata</name>
    <dbReference type="NCBI Taxonomy" id="194707"/>
    <lineage>
        <taxon>Eukaryota</taxon>
        <taxon>Viridiplantae</taxon>
        <taxon>Streptophyta</taxon>
        <taxon>Embryophyta</taxon>
        <taxon>Tracheophyta</taxon>
        <taxon>Spermatophyta</taxon>
        <taxon>Magnoliopsida</taxon>
        <taxon>eudicotyledons</taxon>
        <taxon>Gunneridae</taxon>
        <taxon>Pentapetalae</taxon>
        <taxon>Dilleniales</taxon>
        <taxon>Dilleniaceae</taxon>
        <taxon>Dillenia</taxon>
    </lineage>
</organism>
<evidence type="ECO:0000313" key="3">
    <source>
        <dbReference type="Proteomes" id="UP001370490"/>
    </source>
</evidence>
<dbReference type="GO" id="GO:0080043">
    <property type="term" value="F:quercetin 3-O-glucosyltransferase activity"/>
    <property type="evidence" value="ECO:0007669"/>
    <property type="project" value="TreeGrafter"/>
</dbReference>
<evidence type="ECO:0000313" key="2">
    <source>
        <dbReference type="EMBL" id="KAK6941799.1"/>
    </source>
</evidence>
<dbReference type="EMBL" id="JBAMMX010000004">
    <property type="protein sequence ID" value="KAK6941799.1"/>
    <property type="molecule type" value="Genomic_DNA"/>
</dbReference>
<dbReference type="PANTHER" id="PTHR11926:SF1395">
    <property type="entry name" value="GLYCOSYLTRANSFERASE"/>
    <property type="match status" value="1"/>
</dbReference>
<reference evidence="2 3" key="1">
    <citation type="submission" date="2023-12" db="EMBL/GenBank/DDBJ databases">
        <title>A high-quality genome assembly for Dillenia turbinata (Dilleniales).</title>
        <authorList>
            <person name="Chanderbali A."/>
        </authorList>
    </citation>
    <scope>NUCLEOTIDE SEQUENCE [LARGE SCALE GENOMIC DNA]</scope>
    <source>
        <strain evidence="2">LSX21</strain>
        <tissue evidence="2">Leaf</tissue>
    </source>
</reference>
<comment type="caution">
    <text evidence="2">The sequence shown here is derived from an EMBL/GenBank/DDBJ whole genome shotgun (WGS) entry which is preliminary data.</text>
</comment>
<sequence>MADPISRGHLIAMPYPGRGHINPMMNLCTLLASKELIITFVLTEEWLGLIDSRPKAPNIRLLSIPNVLPSETNRAADFGSFIDAVYAKMEAPFRQLLKELDLPPTCILSDFFLPWMPSVGNQLNIPVVVLWTMAPSLFSIHFHHDMLVARNHSPVVDRSAAMRAQAVVFTSFHDLQPQVIKVMERKLLPMPIYTVGPSIPYTDNRARLGNKNTVGREEIARGVKRVMDLNDSQGKEIRRIALELQESCHRAVQAGGSTPNNIAAFARKFIQGSTMRTGENTSES</sequence>
<dbReference type="AlphaFoldDB" id="A0AAN8VWZ5"/>
<dbReference type="Gene3D" id="3.40.50.2000">
    <property type="entry name" value="Glycogen Phosphorylase B"/>
    <property type="match status" value="1"/>
</dbReference>
<dbReference type="Proteomes" id="UP001370490">
    <property type="component" value="Unassembled WGS sequence"/>
</dbReference>
<dbReference type="PANTHER" id="PTHR11926">
    <property type="entry name" value="GLUCOSYL/GLUCURONOSYL TRANSFERASES"/>
    <property type="match status" value="1"/>
</dbReference>
<dbReference type="GO" id="GO:0080044">
    <property type="term" value="F:quercetin 7-O-glucosyltransferase activity"/>
    <property type="evidence" value="ECO:0007669"/>
    <property type="project" value="TreeGrafter"/>
</dbReference>
<evidence type="ECO:0000256" key="1">
    <source>
        <dbReference type="ARBA" id="ARBA00009995"/>
    </source>
</evidence>
<accession>A0AAN8VWZ5</accession>
<name>A0AAN8VWZ5_9MAGN</name>
<gene>
    <name evidence="2" type="ORF">RJ641_027176</name>
</gene>
<keyword evidence="3" id="KW-1185">Reference proteome</keyword>
<comment type="similarity">
    <text evidence="1">Belongs to the UDP-glycosyltransferase family.</text>
</comment>
<dbReference type="SUPFAM" id="SSF53756">
    <property type="entry name" value="UDP-Glycosyltransferase/glycogen phosphorylase"/>
    <property type="match status" value="1"/>
</dbReference>